<protein>
    <submittedName>
        <fullName evidence="1">Uncharacterized protein</fullName>
    </submittedName>
</protein>
<reference evidence="2" key="1">
    <citation type="journal article" date="2017" name="bioRxiv">
        <title>Comparative analysis of the genomes of Stylophora pistillata and Acropora digitifera provides evidence for extensive differences between species of corals.</title>
        <authorList>
            <person name="Voolstra C.R."/>
            <person name="Li Y."/>
            <person name="Liew Y.J."/>
            <person name="Baumgarten S."/>
            <person name="Zoccola D."/>
            <person name="Flot J.-F."/>
            <person name="Tambutte S."/>
            <person name="Allemand D."/>
            <person name="Aranda M."/>
        </authorList>
    </citation>
    <scope>NUCLEOTIDE SEQUENCE [LARGE SCALE GENOMIC DNA]</scope>
</reference>
<name>A0A2B4RV13_STYPI</name>
<dbReference type="OrthoDB" id="10673484at2759"/>
<evidence type="ECO:0000313" key="1">
    <source>
        <dbReference type="EMBL" id="PFX21431.1"/>
    </source>
</evidence>
<organism evidence="1 2">
    <name type="scientific">Stylophora pistillata</name>
    <name type="common">Smooth cauliflower coral</name>
    <dbReference type="NCBI Taxonomy" id="50429"/>
    <lineage>
        <taxon>Eukaryota</taxon>
        <taxon>Metazoa</taxon>
        <taxon>Cnidaria</taxon>
        <taxon>Anthozoa</taxon>
        <taxon>Hexacorallia</taxon>
        <taxon>Scleractinia</taxon>
        <taxon>Astrocoeniina</taxon>
        <taxon>Pocilloporidae</taxon>
        <taxon>Stylophora</taxon>
    </lineage>
</organism>
<evidence type="ECO:0000313" key="2">
    <source>
        <dbReference type="Proteomes" id="UP000225706"/>
    </source>
</evidence>
<dbReference type="Proteomes" id="UP000225706">
    <property type="component" value="Unassembled WGS sequence"/>
</dbReference>
<proteinExistence type="predicted"/>
<dbReference type="AlphaFoldDB" id="A0A2B4RV13"/>
<accession>A0A2B4RV13</accession>
<gene>
    <name evidence="1" type="ORF">AWC38_SpisGene14087</name>
</gene>
<keyword evidence="2" id="KW-1185">Reference proteome</keyword>
<sequence length="191" mass="21370">MLELWKTLHHGDGKRFHFVRGIGDILVRPSLQANQDCSAKVVKLFAKQGPIYVRAVEDITSWGWKEADSTENQLNLIDVSDSGDEVKPYRIFSIQNENTNPLAGFSNPGPSSDPTEGEKLIQLTEIKSDVLTLRDILNKLQSSFGRDKEKVKFDEDDVLNDALAYYKEGNFDAKKRLGFKQDSGLAGHNSA</sequence>
<dbReference type="EMBL" id="LSMT01000277">
    <property type="protein sequence ID" value="PFX21431.1"/>
    <property type="molecule type" value="Genomic_DNA"/>
</dbReference>
<comment type="caution">
    <text evidence="1">The sequence shown here is derived from an EMBL/GenBank/DDBJ whole genome shotgun (WGS) entry which is preliminary data.</text>
</comment>